<evidence type="ECO:0000256" key="1">
    <source>
        <dbReference type="SAM" id="MobiDB-lite"/>
    </source>
</evidence>
<feature type="region of interest" description="Disordered" evidence="1">
    <location>
        <begin position="122"/>
        <end position="143"/>
    </location>
</feature>
<evidence type="ECO:0000313" key="4">
    <source>
        <dbReference type="Proteomes" id="UP001165069"/>
    </source>
</evidence>
<evidence type="ECO:0008006" key="5">
    <source>
        <dbReference type="Google" id="ProtNLM"/>
    </source>
</evidence>
<gene>
    <name evidence="3" type="ORF">GETHLI_20490</name>
</gene>
<evidence type="ECO:0000256" key="2">
    <source>
        <dbReference type="SAM" id="SignalP"/>
    </source>
</evidence>
<organism evidence="3 4">
    <name type="scientific">Geothrix limicola</name>
    <dbReference type="NCBI Taxonomy" id="2927978"/>
    <lineage>
        <taxon>Bacteria</taxon>
        <taxon>Pseudomonadati</taxon>
        <taxon>Acidobacteriota</taxon>
        <taxon>Holophagae</taxon>
        <taxon>Holophagales</taxon>
        <taxon>Holophagaceae</taxon>
        <taxon>Geothrix</taxon>
    </lineage>
</organism>
<keyword evidence="2" id="KW-0732">Signal</keyword>
<proteinExistence type="predicted"/>
<name>A0ABQ5QG19_9BACT</name>
<dbReference type="RefSeq" id="WP_285574829.1">
    <property type="nucleotide sequence ID" value="NZ_BSDE01000003.1"/>
</dbReference>
<feature type="chain" id="PRO_5047243822" description="Outer membrane protein beta-barrel domain-containing protein" evidence="2">
    <location>
        <begin position="23"/>
        <end position="196"/>
    </location>
</feature>
<dbReference type="SUPFAM" id="SSF56935">
    <property type="entry name" value="Porins"/>
    <property type="match status" value="1"/>
</dbReference>
<dbReference type="EMBL" id="BSDE01000003">
    <property type="protein sequence ID" value="GLH73547.1"/>
    <property type="molecule type" value="Genomic_DNA"/>
</dbReference>
<evidence type="ECO:0000313" key="3">
    <source>
        <dbReference type="EMBL" id="GLH73547.1"/>
    </source>
</evidence>
<dbReference type="Gene3D" id="2.40.160.20">
    <property type="match status" value="1"/>
</dbReference>
<protein>
    <recommendedName>
        <fullName evidence="5">Outer membrane protein beta-barrel domain-containing protein</fullName>
    </recommendedName>
</protein>
<sequence>MTLKRFLMLPLAALPLLGQANADTIPLEGSFNLVIASQDMNKLVRSGNLAGYTAGLALRSEVKPGLDLRYHLNFMFLRGADGTGLKNANRPHFFGGMDVMQELNAKWSVFGGPMAVQWKQNKNQATDPSFNNSKPASSAFPNGGNNYADGTKFGFRIGAEYRFSKKLRTDLSFQQAEFNKVFNPSWYSVGLTYLFN</sequence>
<dbReference type="Proteomes" id="UP001165069">
    <property type="component" value="Unassembled WGS sequence"/>
</dbReference>
<keyword evidence="4" id="KW-1185">Reference proteome</keyword>
<reference evidence="3 4" key="1">
    <citation type="journal article" date="2023" name="Antonie Van Leeuwenhoek">
        <title>Mesoterricola silvestris gen. nov., sp. nov., Mesoterricola sediminis sp. nov., Geothrix oryzae sp. nov., Geothrix edaphica sp. nov., Geothrix rubra sp. nov., and Geothrix limicola sp. nov., six novel members of Acidobacteriota isolated from soils.</title>
        <authorList>
            <person name="Itoh H."/>
            <person name="Sugisawa Y."/>
            <person name="Mise K."/>
            <person name="Xu Z."/>
            <person name="Kuniyasu M."/>
            <person name="Ushijima N."/>
            <person name="Kawano K."/>
            <person name="Kobayashi E."/>
            <person name="Shiratori Y."/>
            <person name="Masuda Y."/>
            <person name="Senoo K."/>
        </authorList>
    </citation>
    <scope>NUCLEOTIDE SEQUENCE [LARGE SCALE GENOMIC DNA]</scope>
    <source>
        <strain evidence="3 4">Red804</strain>
    </source>
</reference>
<accession>A0ABQ5QG19</accession>
<feature type="signal peptide" evidence="2">
    <location>
        <begin position="1"/>
        <end position="22"/>
    </location>
</feature>
<comment type="caution">
    <text evidence="3">The sequence shown here is derived from an EMBL/GenBank/DDBJ whole genome shotgun (WGS) entry which is preliminary data.</text>
</comment>